<dbReference type="PANTHER" id="PTHR30065">
    <property type="entry name" value="FLAGELLAR BIOSYNTHETIC PROTEIN FLIR"/>
    <property type="match status" value="1"/>
</dbReference>
<evidence type="ECO:0000256" key="3">
    <source>
        <dbReference type="ARBA" id="ARBA00022475"/>
    </source>
</evidence>
<evidence type="ECO:0000256" key="5">
    <source>
        <dbReference type="ARBA" id="ARBA00022989"/>
    </source>
</evidence>
<dbReference type="Proteomes" id="UP000183750">
    <property type="component" value="Unassembled WGS sequence"/>
</dbReference>
<feature type="transmembrane region" description="Helical" evidence="7">
    <location>
        <begin position="168"/>
        <end position="194"/>
    </location>
</feature>
<name>A0A1H4LM35_9MICO</name>
<dbReference type="GO" id="GO:0005886">
    <property type="term" value="C:plasma membrane"/>
    <property type="evidence" value="ECO:0007669"/>
    <property type="project" value="UniProtKB-SubCell"/>
</dbReference>
<gene>
    <name evidence="8" type="ORF">SAMN04489807_1839</name>
</gene>
<sequence length="253" mass="26263">MHIPIDFTWLEATALACVRITAFLVIAPPFSHGTIPMRIRAMLGAGLALAVSPVVTDGYERLDTGAFMLALAGQALTGALLGFLVMVLFSAIQGAGHLVDTFGGFQMAQAFDPGMAINGAQFTRLFQMTAILLLFASDGYQLVLGGLFRSFDAVPVTGMIDLGKPAEALVGAAGQMMLSAVQIAGPLLIVLFLADVGLGLVSRVAPALNAFAMGFPIKIGLTLLLVGFVYAALPSVVAVIAEDAARLLLGVTR</sequence>
<dbReference type="PRINTS" id="PR00953">
    <property type="entry name" value="TYPE3IMRPROT"/>
</dbReference>
<dbReference type="PANTHER" id="PTHR30065:SF1">
    <property type="entry name" value="SURFACE PRESENTATION OF ANTIGENS PROTEIN SPAR"/>
    <property type="match status" value="1"/>
</dbReference>
<keyword evidence="3" id="KW-1003">Cell membrane</keyword>
<feature type="transmembrane region" description="Helical" evidence="7">
    <location>
        <begin position="37"/>
        <end position="55"/>
    </location>
</feature>
<dbReference type="OrthoDB" id="9807748at2"/>
<feature type="transmembrane region" description="Helical" evidence="7">
    <location>
        <begin position="67"/>
        <end position="89"/>
    </location>
</feature>
<dbReference type="InterPro" id="IPR002010">
    <property type="entry name" value="T3SS_IM_R"/>
</dbReference>
<accession>A0A1H4LM35</accession>
<feature type="transmembrane region" description="Helical" evidence="7">
    <location>
        <begin position="12"/>
        <end position="30"/>
    </location>
</feature>
<keyword evidence="4 7" id="KW-0812">Transmembrane</keyword>
<keyword evidence="8" id="KW-0969">Cilium</keyword>
<evidence type="ECO:0000313" key="9">
    <source>
        <dbReference type="Proteomes" id="UP000183750"/>
    </source>
</evidence>
<evidence type="ECO:0000256" key="6">
    <source>
        <dbReference type="ARBA" id="ARBA00023136"/>
    </source>
</evidence>
<dbReference type="EMBL" id="FNSQ01000005">
    <property type="protein sequence ID" value="SEB71714.1"/>
    <property type="molecule type" value="Genomic_DNA"/>
</dbReference>
<reference evidence="9" key="1">
    <citation type="submission" date="2016-10" db="EMBL/GenBank/DDBJ databases">
        <authorList>
            <person name="Varghese N."/>
            <person name="Submissions S."/>
        </authorList>
    </citation>
    <scope>NUCLEOTIDE SEQUENCE [LARGE SCALE GENOMIC DNA]</scope>
    <source>
        <strain evidence="9">DSM 16089</strain>
    </source>
</reference>
<evidence type="ECO:0000256" key="1">
    <source>
        <dbReference type="ARBA" id="ARBA00004651"/>
    </source>
</evidence>
<comment type="similarity">
    <text evidence="2">Belongs to the FliR/MopE/SpaR family.</text>
</comment>
<keyword evidence="8" id="KW-0282">Flagellum</keyword>
<feature type="transmembrane region" description="Helical" evidence="7">
    <location>
        <begin position="215"/>
        <end position="241"/>
    </location>
</feature>
<dbReference type="GO" id="GO:0006605">
    <property type="term" value="P:protein targeting"/>
    <property type="evidence" value="ECO:0007669"/>
    <property type="project" value="InterPro"/>
</dbReference>
<evidence type="ECO:0000256" key="7">
    <source>
        <dbReference type="SAM" id="Phobius"/>
    </source>
</evidence>
<evidence type="ECO:0000256" key="4">
    <source>
        <dbReference type="ARBA" id="ARBA00022692"/>
    </source>
</evidence>
<protein>
    <submittedName>
        <fullName evidence="8">Flagellar biosynthetic protein FliR</fullName>
    </submittedName>
</protein>
<dbReference type="RefSeq" id="WP_060928148.1">
    <property type="nucleotide sequence ID" value="NZ_FNSQ01000005.1"/>
</dbReference>
<keyword evidence="9" id="KW-1185">Reference proteome</keyword>
<comment type="subcellular location">
    <subcellularLocation>
        <location evidence="1">Cell membrane</location>
        <topology evidence="1">Multi-pass membrane protein</topology>
    </subcellularLocation>
</comment>
<dbReference type="AlphaFoldDB" id="A0A1H4LM35"/>
<evidence type="ECO:0000256" key="2">
    <source>
        <dbReference type="ARBA" id="ARBA00009772"/>
    </source>
</evidence>
<evidence type="ECO:0000313" key="8">
    <source>
        <dbReference type="EMBL" id="SEB71714.1"/>
    </source>
</evidence>
<keyword evidence="6 7" id="KW-0472">Membrane</keyword>
<keyword evidence="8" id="KW-0966">Cell projection</keyword>
<keyword evidence="5 7" id="KW-1133">Transmembrane helix</keyword>
<dbReference type="Pfam" id="PF01311">
    <property type="entry name" value="Bac_export_1"/>
    <property type="match status" value="1"/>
</dbReference>
<feature type="transmembrane region" description="Helical" evidence="7">
    <location>
        <begin position="125"/>
        <end position="148"/>
    </location>
</feature>
<proteinExistence type="inferred from homology"/>
<organism evidence="8 9">
    <name type="scientific">Microbacterium hydrocarbonoxydans</name>
    <dbReference type="NCBI Taxonomy" id="273678"/>
    <lineage>
        <taxon>Bacteria</taxon>
        <taxon>Bacillati</taxon>
        <taxon>Actinomycetota</taxon>
        <taxon>Actinomycetes</taxon>
        <taxon>Micrococcales</taxon>
        <taxon>Microbacteriaceae</taxon>
        <taxon>Microbacterium</taxon>
    </lineage>
</organism>